<sequence>MSDRSEDDDGSEFYDYDSDEVINDDDSDYDHPIQTLDKGKQKSTVIDARSLSVEALQEMINGDIRRVASITGLQPPIASVLLQHFRWNEERLLEQYMESDQAVLRAAGEPQNVLAEQQVDDYDGSPPATKRARLNPRVEESIQFDCSICCSSVSLKDETFRLRCSHQFCTDCWRDYVTAEVKDEGQCFFKCMQDGCPTVVDNASIERVCPDDVFKRYQSLVQQSYVQVTSRLRFCPHAGCSETIFCPTGYSASVLTEGVPIVRCGEGHEFCFGCGDDANHRPLLCKFVQIWNKSAREDAGTSQWLRANTKDCPKCHNNIEKAGGCNRIMCRQCNHEFCWMCMQVWSVHGYSNSTCNAFVEPEPTAESNEAKQNLERWLFYFDRFTNHDLSTKLDKALLERTEERMREVQENSEMSWIEAKFMEQAVDELTKCRLTLKWSYAMAYFLAKGNDKEIFEDLQADLEKAVEQLSQMLGEEIQAETIKELRQRMIDKTVYVRHRHDIMLRDTEEGIRQSRWVWTK</sequence>
<dbReference type="EMBL" id="MU274901">
    <property type="protein sequence ID" value="KAI0093811.1"/>
    <property type="molecule type" value="Genomic_DNA"/>
</dbReference>
<reference evidence="1" key="1">
    <citation type="journal article" date="2021" name="Environ. Microbiol.">
        <title>Gene family expansions and transcriptome signatures uncover fungal adaptations to wood decay.</title>
        <authorList>
            <person name="Hage H."/>
            <person name="Miyauchi S."/>
            <person name="Viragh M."/>
            <person name="Drula E."/>
            <person name="Min B."/>
            <person name="Chaduli D."/>
            <person name="Navarro D."/>
            <person name="Favel A."/>
            <person name="Norest M."/>
            <person name="Lesage-Meessen L."/>
            <person name="Balint B."/>
            <person name="Merenyi Z."/>
            <person name="de Eugenio L."/>
            <person name="Morin E."/>
            <person name="Martinez A.T."/>
            <person name="Baldrian P."/>
            <person name="Stursova M."/>
            <person name="Martinez M.J."/>
            <person name="Novotny C."/>
            <person name="Magnuson J.K."/>
            <person name="Spatafora J.W."/>
            <person name="Maurice S."/>
            <person name="Pangilinan J."/>
            <person name="Andreopoulos W."/>
            <person name="LaButti K."/>
            <person name="Hundley H."/>
            <person name="Na H."/>
            <person name="Kuo A."/>
            <person name="Barry K."/>
            <person name="Lipzen A."/>
            <person name="Henrissat B."/>
            <person name="Riley R."/>
            <person name="Ahrendt S."/>
            <person name="Nagy L.G."/>
            <person name="Grigoriev I.V."/>
            <person name="Martin F."/>
            <person name="Rosso M.N."/>
        </authorList>
    </citation>
    <scope>NUCLEOTIDE SEQUENCE</scope>
    <source>
        <strain evidence="1">CBS 384.51</strain>
    </source>
</reference>
<dbReference type="Proteomes" id="UP001055072">
    <property type="component" value="Unassembled WGS sequence"/>
</dbReference>
<proteinExistence type="predicted"/>
<accession>A0ACB8UHP4</accession>
<gene>
    <name evidence="1" type="ORF">BDY19DRAFT_881296</name>
</gene>
<evidence type="ECO:0000313" key="2">
    <source>
        <dbReference type="Proteomes" id="UP001055072"/>
    </source>
</evidence>
<organism evidence="1 2">
    <name type="scientific">Irpex rosettiformis</name>
    <dbReference type="NCBI Taxonomy" id="378272"/>
    <lineage>
        <taxon>Eukaryota</taxon>
        <taxon>Fungi</taxon>
        <taxon>Dikarya</taxon>
        <taxon>Basidiomycota</taxon>
        <taxon>Agaricomycotina</taxon>
        <taxon>Agaricomycetes</taxon>
        <taxon>Polyporales</taxon>
        <taxon>Irpicaceae</taxon>
        <taxon>Irpex</taxon>
    </lineage>
</organism>
<comment type="caution">
    <text evidence="1">The sequence shown here is derived from an EMBL/GenBank/DDBJ whole genome shotgun (WGS) entry which is preliminary data.</text>
</comment>
<keyword evidence="2" id="KW-1185">Reference proteome</keyword>
<evidence type="ECO:0000313" key="1">
    <source>
        <dbReference type="EMBL" id="KAI0093811.1"/>
    </source>
</evidence>
<name>A0ACB8UHP4_9APHY</name>
<protein>
    <submittedName>
        <fullName evidence="1">Uncharacterized protein</fullName>
    </submittedName>
</protein>